<reference evidence="3 4" key="1">
    <citation type="submission" date="2021-03" db="EMBL/GenBank/DDBJ databases">
        <title>First Case of infection caused by Chromobacterium haemolyticum derived from water in China.</title>
        <authorList>
            <person name="Chen J."/>
            <person name="Liu C."/>
        </authorList>
    </citation>
    <scope>NUCLEOTIDE SEQUENCE [LARGE SCALE GENOMIC DNA]</scope>
    <source>
        <strain evidence="3 4">WJ-5</strain>
    </source>
</reference>
<comment type="caution">
    <text evidence="3">The sequence shown here is derived from an EMBL/GenBank/DDBJ whole genome shotgun (WGS) entry which is preliminary data.</text>
</comment>
<evidence type="ECO:0000313" key="4">
    <source>
        <dbReference type="Proteomes" id="UP000664349"/>
    </source>
</evidence>
<evidence type="ECO:0008006" key="5">
    <source>
        <dbReference type="Google" id="ProtNLM"/>
    </source>
</evidence>
<feature type="signal peptide" evidence="2">
    <location>
        <begin position="1"/>
        <end position="26"/>
    </location>
</feature>
<dbReference type="RefSeq" id="WP_107731870.1">
    <property type="nucleotide sequence ID" value="NZ_JAEILV010000009.1"/>
</dbReference>
<name>A0ABS3GNW9_9NEIS</name>
<keyword evidence="4" id="KW-1185">Reference proteome</keyword>
<dbReference type="EMBL" id="JAFLRD010000010">
    <property type="protein sequence ID" value="MBO0416634.1"/>
    <property type="molecule type" value="Genomic_DNA"/>
</dbReference>
<protein>
    <recommendedName>
        <fullName evidence="5">Phage coat protein</fullName>
    </recommendedName>
</protein>
<evidence type="ECO:0000256" key="1">
    <source>
        <dbReference type="SAM" id="Phobius"/>
    </source>
</evidence>
<keyword evidence="1" id="KW-1133">Transmembrane helix</keyword>
<feature type="transmembrane region" description="Helical" evidence="1">
    <location>
        <begin position="36"/>
        <end position="61"/>
    </location>
</feature>
<keyword evidence="2" id="KW-0732">Signal</keyword>
<dbReference type="Proteomes" id="UP000664349">
    <property type="component" value="Unassembled WGS sequence"/>
</dbReference>
<keyword evidence="1" id="KW-0472">Membrane</keyword>
<gene>
    <name evidence="3" type="ORF">J1C50_14055</name>
</gene>
<proteinExistence type="predicted"/>
<evidence type="ECO:0000313" key="3">
    <source>
        <dbReference type="EMBL" id="MBO0416634.1"/>
    </source>
</evidence>
<accession>A0ABS3GNW9</accession>
<organism evidence="3 4">
    <name type="scientific">Chromobacterium haemolyticum</name>
    <dbReference type="NCBI Taxonomy" id="394935"/>
    <lineage>
        <taxon>Bacteria</taxon>
        <taxon>Pseudomonadati</taxon>
        <taxon>Pseudomonadota</taxon>
        <taxon>Betaproteobacteria</taxon>
        <taxon>Neisseriales</taxon>
        <taxon>Chromobacteriaceae</taxon>
        <taxon>Chromobacterium</taxon>
    </lineage>
</organism>
<keyword evidence="1" id="KW-0812">Transmembrane</keyword>
<sequence>MMQHFKSFARFVVPAVLISIAVPAMAAGDGGVDTAGIIATLTTGLAAIAAIGAALLGLAGLSKLYGIVRAQLGR</sequence>
<evidence type="ECO:0000256" key="2">
    <source>
        <dbReference type="SAM" id="SignalP"/>
    </source>
</evidence>
<feature type="chain" id="PRO_5046228119" description="Phage coat protein" evidence="2">
    <location>
        <begin position="27"/>
        <end position="74"/>
    </location>
</feature>